<organism evidence="4 5">
    <name type="scientific">Litoribacillus peritrichatus</name>
    <dbReference type="NCBI Taxonomy" id="718191"/>
    <lineage>
        <taxon>Bacteria</taxon>
        <taxon>Pseudomonadati</taxon>
        <taxon>Pseudomonadota</taxon>
        <taxon>Gammaproteobacteria</taxon>
        <taxon>Oceanospirillales</taxon>
        <taxon>Oceanospirillaceae</taxon>
        <taxon>Litoribacillus</taxon>
    </lineage>
</organism>
<sequence length="248" mass="26902">MYQDITLTIENRIAHLQINRPKCLNAIRMQTYKDIIAGLKEADQSDDVSVIVVSGANNAFTAGNDLSDLVGDEIQALMECVQGIIETSNAITKPVIAAVEKVAVGIGTTMLLHCDMVIAAEGTRFRVPFANLGVCPEGASSYLLERNVGPKIAAELLMTGRFFSTEEAQQWGFINQTCDKGEAINSAMALAGELLKQPLPSLIATKRLMKKDYIDLIPEISQNELNEFVALLNSDSTQARIKAMLKGA</sequence>
<dbReference type="InterPro" id="IPR029045">
    <property type="entry name" value="ClpP/crotonase-like_dom_sf"/>
</dbReference>
<keyword evidence="2" id="KW-0576">Peroxisome</keyword>
<dbReference type="Pfam" id="PF00378">
    <property type="entry name" value="ECH_1"/>
    <property type="match status" value="1"/>
</dbReference>
<dbReference type="InterPro" id="IPR051053">
    <property type="entry name" value="ECH/Chromodomain_protein"/>
</dbReference>
<comment type="subcellular location">
    <subcellularLocation>
        <location evidence="1">Peroxisome</location>
    </subcellularLocation>
</comment>
<dbReference type="SUPFAM" id="SSF52096">
    <property type="entry name" value="ClpP/crotonase"/>
    <property type="match status" value="1"/>
</dbReference>
<dbReference type="EMBL" id="BAABBN010000007">
    <property type="protein sequence ID" value="GAA3925840.1"/>
    <property type="molecule type" value="Genomic_DNA"/>
</dbReference>
<evidence type="ECO:0000256" key="3">
    <source>
        <dbReference type="ARBA" id="ARBA00023235"/>
    </source>
</evidence>
<dbReference type="CDD" id="cd06558">
    <property type="entry name" value="crotonase-like"/>
    <property type="match status" value="1"/>
</dbReference>
<protein>
    <submittedName>
        <fullName evidence="4">Enoyl-CoA hydratase-related protein</fullName>
    </submittedName>
</protein>
<dbReference type="Proteomes" id="UP001501565">
    <property type="component" value="Unassembled WGS sequence"/>
</dbReference>
<name>A0ABP7MLQ3_9GAMM</name>
<dbReference type="Gene3D" id="6.10.250.170">
    <property type="match status" value="1"/>
</dbReference>
<dbReference type="PANTHER" id="PTHR43684">
    <property type="match status" value="1"/>
</dbReference>
<evidence type="ECO:0000313" key="4">
    <source>
        <dbReference type="EMBL" id="GAA3925840.1"/>
    </source>
</evidence>
<evidence type="ECO:0000256" key="2">
    <source>
        <dbReference type="ARBA" id="ARBA00023140"/>
    </source>
</evidence>
<dbReference type="InterPro" id="IPR001753">
    <property type="entry name" value="Enoyl-CoA_hydra/iso"/>
</dbReference>
<keyword evidence="5" id="KW-1185">Reference proteome</keyword>
<evidence type="ECO:0000256" key="1">
    <source>
        <dbReference type="ARBA" id="ARBA00004275"/>
    </source>
</evidence>
<dbReference type="RefSeq" id="WP_344798588.1">
    <property type="nucleotide sequence ID" value="NZ_BAABBN010000007.1"/>
</dbReference>
<evidence type="ECO:0000313" key="5">
    <source>
        <dbReference type="Proteomes" id="UP001501565"/>
    </source>
</evidence>
<comment type="caution">
    <text evidence="4">The sequence shown here is derived from an EMBL/GenBank/DDBJ whole genome shotgun (WGS) entry which is preliminary data.</text>
</comment>
<accession>A0ABP7MLQ3</accession>
<dbReference type="Gene3D" id="3.90.226.10">
    <property type="entry name" value="2-enoyl-CoA Hydratase, Chain A, domain 1"/>
    <property type="match status" value="1"/>
</dbReference>
<proteinExistence type="predicted"/>
<gene>
    <name evidence="4" type="ORF">GCM10022277_22420</name>
</gene>
<dbReference type="PANTHER" id="PTHR43684:SF1">
    <property type="entry name" value="ENOYL-COA DELTA ISOMERASE 2"/>
    <property type="match status" value="1"/>
</dbReference>
<keyword evidence="3" id="KW-0413">Isomerase</keyword>
<reference evidence="5" key="1">
    <citation type="journal article" date="2019" name="Int. J. Syst. Evol. Microbiol.">
        <title>The Global Catalogue of Microorganisms (GCM) 10K type strain sequencing project: providing services to taxonomists for standard genome sequencing and annotation.</title>
        <authorList>
            <consortium name="The Broad Institute Genomics Platform"/>
            <consortium name="The Broad Institute Genome Sequencing Center for Infectious Disease"/>
            <person name="Wu L."/>
            <person name="Ma J."/>
        </authorList>
    </citation>
    <scope>NUCLEOTIDE SEQUENCE [LARGE SCALE GENOMIC DNA]</scope>
    <source>
        <strain evidence="5">JCM 17551</strain>
    </source>
</reference>